<dbReference type="OrthoDB" id="9796740at2"/>
<keyword evidence="1" id="KW-0966">Cell projection</keyword>
<dbReference type="AlphaFoldDB" id="A0A521CCU3"/>
<gene>
    <name evidence="1" type="ORF">SAMN06269117_11122</name>
</gene>
<dbReference type="Proteomes" id="UP000317315">
    <property type="component" value="Unassembled WGS sequence"/>
</dbReference>
<keyword evidence="2" id="KW-1185">Reference proteome</keyword>
<sequence length="93" mass="10886">MKVNIPVYWDLNEIHNRKNLKFAVSQFEVYLVREYLKEAKKSIPDGLLGTFSSSMYYDLFNMELSQIIGDSLGRNFETFFEKAINTYTKLGSK</sequence>
<evidence type="ECO:0000313" key="1">
    <source>
        <dbReference type="EMBL" id="SMO56621.1"/>
    </source>
</evidence>
<keyword evidence="1" id="KW-0282">Flagellum</keyword>
<reference evidence="1 2" key="1">
    <citation type="submission" date="2017-05" db="EMBL/GenBank/DDBJ databases">
        <authorList>
            <person name="Varghese N."/>
            <person name="Submissions S."/>
        </authorList>
    </citation>
    <scope>NUCLEOTIDE SEQUENCE [LARGE SCALE GENOMIC DNA]</scope>
    <source>
        <strain evidence="1 2">DSM 16304</strain>
    </source>
</reference>
<protein>
    <submittedName>
        <fullName evidence="1">Flagellar protein FlgJ</fullName>
    </submittedName>
</protein>
<dbReference type="RefSeq" id="WP_142935375.1">
    <property type="nucleotide sequence ID" value="NZ_FXTM01000011.1"/>
</dbReference>
<dbReference type="EMBL" id="FXTM01000011">
    <property type="protein sequence ID" value="SMO56621.1"/>
    <property type="molecule type" value="Genomic_DNA"/>
</dbReference>
<organism evidence="1 2">
    <name type="scientific">Balnearium lithotrophicum</name>
    <dbReference type="NCBI Taxonomy" id="223788"/>
    <lineage>
        <taxon>Bacteria</taxon>
        <taxon>Pseudomonadati</taxon>
        <taxon>Aquificota</taxon>
        <taxon>Aquificia</taxon>
        <taxon>Desulfurobacteriales</taxon>
        <taxon>Desulfurobacteriaceae</taxon>
        <taxon>Balnearium</taxon>
    </lineage>
</organism>
<evidence type="ECO:0000313" key="2">
    <source>
        <dbReference type="Proteomes" id="UP000317315"/>
    </source>
</evidence>
<proteinExistence type="predicted"/>
<name>A0A521CCU3_9BACT</name>
<keyword evidence="1" id="KW-0969">Cilium</keyword>
<accession>A0A521CCU3</accession>